<dbReference type="NCBIfam" id="TIGR01003">
    <property type="entry name" value="PTS_HPr_family"/>
    <property type="match status" value="1"/>
</dbReference>
<dbReference type="InterPro" id="IPR000121">
    <property type="entry name" value="PEP_util_C"/>
</dbReference>
<dbReference type="Pfam" id="PF00359">
    <property type="entry name" value="PTS_EIIA_2"/>
    <property type="match status" value="1"/>
</dbReference>
<comment type="catalytic activity">
    <reaction evidence="1">
        <text>L-histidyl-[protein] + phosphoenolpyruvate = N(pros)-phospho-L-histidyl-[protein] + pyruvate</text>
        <dbReference type="Rhea" id="RHEA:23880"/>
        <dbReference type="Rhea" id="RHEA-COMP:9745"/>
        <dbReference type="Rhea" id="RHEA-COMP:9746"/>
        <dbReference type="ChEBI" id="CHEBI:15361"/>
        <dbReference type="ChEBI" id="CHEBI:29979"/>
        <dbReference type="ChEBI" id="CHEBI:58702"/>
        <dbReference type="ChEBI" id="CHEBI:64837"/>
        <dbReference type="EC" id="2.7.3.9"/>
    </reaction>
</comment>
<dbReference type="PANTHER" id="PTHR46244">
    <property type="entry name" value="PHOSPHOENOLPYRUVATE-PROTEIN PHOSPHOTRANSFERASE"/>
    <property type="match status" value="1"/>
</dbReference>
<keyword evidence="13" id="KW-0418">Kinase</keyword>
<dbReference type="SUPFAM" id="SSF51621">
    <property type="entry name" value="Phosphoenolpyruvate/pyruvate domain"/>
    <property type="match status" value="1"/>
</dbReference>
<evidence type="ECO:0000256" key="14">
    <source>
        <dbReference type="ARBA" id="ARBA00022842"/>
    </source>
</evidence>
<dbReference type="InterPro" id="IPR015813">
    <property type="entry name" value="Pyrv/PenolPyrv_kinase-like_dom"/>
</dbReference>
<evidence type="ECO:0000256" key="5">
    <source>
        <dbReference type="ARBA" id="ARBA00012232"/>
    </source>
</evidence>
<dbReference type="EMBL" id="JAUEDK010000002">
    <property type="protein sequence ID" value="MDN0073633.1"/>
    <property type="molecule type" value="Genomic_DNA"/>
</dbReference>
<dbReference type="PRINTS" id="PR00107">
    <property type="entry name" value="PHOSPHOCPHPR"/>
</dbReference>
<dbReference type="SUPFAM" id="SSF52009">
    <property type="entry name" value="Phosphohistidine domain"/>
    <property type="match status" value="1"/>
</dbReference>
<dbReference type="InterPro" id="IPR040442">
    <property type="entry name" value="Pyrv_kinase-like_dom_sf"/>
</dbReference>
<dbReference type="SUPFAM" id="SSF55804">
    <property type="entry name" value="Phoshotransferase/anion transport protein"/>
    <property type="match status" value="1"/>
</dbReference>
<dbReference type="Gene3D" id="3.40.930.10">
    <property type="entry name" value="Mannitol-specific EII, Chain A"/>
    <property type="match status" value="1"/>
</dbReference>
<reference evidence="17" key="1">
    <citation type="submission" date="2023-06" db="EMBL/GenBank/DDBJ databases">
        <authorList>
            <person name="Zhang S."/>
        </authorList>
    </citation>
    <scope>NUCLEOTIDE SEQUENCE</scope>
    <source>
        <strain evidence="17">SG2303</strain>
    </source>
</reference>
<comment type="subcellular location">
    <subcellularLocation>
        <location evidence="3">Cytoplasm</location>
    </subcellularLocation>
</comment>
<dbReference type="InterPro" id="IPR036618">
    <property type="entry name" value="PtsI_HPr-bd_sf"/>
</dbReference>
<dbReference type="InterPro" id="IPR000032">
    <property type="entry name" value="HPr-like"/>
</dbReference>
<dbReference type="Gene3D" id="3.50.30.10">
    <property type="entry name" value="Phosphohistidine domain"/>
    <property type="match status" value="1"/>
</dbReference>
<evidence type="ECO:0000256" key="9">
    <source>
        <dbReference type="ARBA" id="ARBA00022597"/>
    </source>
</evidence>
<dbReference type="GO" id="GO:0008965">
    <property type="term" value="F:phosphoenolpyruvate-protein phosphotransferase activity"/>
    <property type="evidence" value="ECO:0007669"/>
    <property type="project" value="UniProtKB-EC"/>
</dbReference>
<keyword evidence="11" id="KW-0598">Phosphotransferase system</keyword>
<dbReference type="PANTHER" id="PTHR46244:SF6">
    <property type="entry name" value="PHOSPHOENOLPYRUVATE-PROTEIN PHOSPHOTRANSFERASE"/>
    <property type="match status" value="1"/>
</dbReference>
<dbReference type="Gene3D" id="1.10.274.10">
    <property type="entry name" value="PtsI, HPr-binding domain"/>
    <property type="match status" value="1"/>
</dbReference>
<dbReference type="PROSITE" id="PS00742">
    <property type="entry name" value="PEP_ENZYMES_2"/>
    <property type="match status" value="1"/>
</dbReference>
<dbReference type="CDD" id="cd00211">
    <property type="entry name" value="PTS_IIA_fru"/>
    <property type="match status" value="1"/>
</dbReference>
<evidence type="ECO:0000256" key="12">
    <source>
        <dbReference type="ARBA" id="ARBA00022723"/>
    </source>
</evidence>
<dbReference type="Pfam" id="PF00381">
    <property type="entry name" value="PTS-HPr"/>
    <property type="match status" value="1"/>
</dbReference>
<comment type="cofactor">
    <cofactor evidence="2">
        <name>Mg(2+)</name>
        <dbReference type="ChEBI" id="CHEBI:18420"/>
    </cofactor>
</comment>
<dbReference type="PROSITE" id="PS51350">
    <property type="entry name" value="PTS_HPR_DOM"/>
    <property type="match status" value="1"/>
</dbReference>
<dbReference type="InterPro" id="IPR008279">
    <property type="entry name" value="PEP-util_enz_mobile_dom"/>
</dbReference>
<evidence type="ECO:0000256" key="2">
    <source>
        <dbReference type="ARBA" id="ARBA00001946"/>
    </source>
</evidence>
<dbReference type="Proteomes" id="UP001168540">
    <property type="component" value="Unassembled WGS sequence"/>
</dbReference>
<evidence type="ECO:0000256" key="3">
    <source>
        <dbReference type="ARBA" id="ARBA00004496"/>
    </source>
</evidence>
<name>A0ABT7XIN2_9NEIS</name>
<keyword evidence="9" id="KW-0762">Sugar transport</keyword>
<keyword evidence="7" id="KW-0963">Cytoplasm</keyword>
<dbReference type="Pfam" id="PF00391">
    <property type="entry name" value="PEP-utilizers"/>
    <property type="match status" value="1"/>
</dbReference>
<evidence type="ECO:0000256" key="13">
    <source>
        <dbReference type="ARBA" id="ARBA00022777"/>
    </source>
</evidence>
<evidence type="ECO:0000256" key="4">
    <source>
        <dbReference type="ARBA" id="ARBA00007837"/>
    </source>
</evidence>
<dbReference type="PROSITE" id="PS00372">
    <property type="entry name" value="PTS_EIIA_TYPE_2_HIS"/>
    <property type="match status" value="1"/>
</dbReference>
<dbReference type="InterPro" id="IPR001020">
    <property type="entry name" value="PTS_HPr_His_P_site"/>
</dbReference>
<dbReference type="InterPro" id="IPR050499">
    <property type="entry name" value="PEP-utilizing_PTS_enzyme"/>
</dbReference>
<dbReference type="InterPro" id="IPR002178">
    <property type="entry name" value="PTS_EIIA_type-2_dom"/>
</dbReference>
<keyword evidence="10 17" id="KW-0808">Transferase</keyword>
<dbReference type="SUPFAM" id="SSF47831">
    <property type="entry name" value="Enzyme I of the PEP:sugar phosphotransferase system HPr-binding (sub)domain"/>
    <property type="match status" value="1"/>
</dbReference>
<feature type="domain" description="HPr" evidence="16">
    <location>
        <begin position="159"/>
        <end position="250"/>
    </location>
</feature>
<keyword evidence="6" id="KW-0813">Transport</keyword>
<evidence type="ECO:0000313" key="17">
    <source>
        <dbReference type="EMBL" id="MDN0073633.1"/>
    </source>
</evidence>
<dbReference type="SUPFAM" id="SSF55594">
    <property type="entry name" value="HPr-like"/>
    <property type="match status" value="1"/>
</dbReference>
<evidence type="ECO:0000256" key="8">
    <source>
        <dbReference type="ARBA" id="ARBA00022553"/>
    </source>
</evidence>
<protein>
    <recommendedName>
        <fullName evidence="5">phosphoenolpyruvate--protein phosphotransferase</fullName>
        <ecNumber evidence="5">2.7.3.9</ecNumber>
    </recommendedName>
</protein>
<dbReference type="InterPro" id="IPR023151">
    <property type="entry name" value="PEP_util_CS"/>
</dbReference>
<dbReference type="Gene3D" id="3.30.1340.10">
    <property type="entry name" value="HPr-like"/>
    <property type="match status" value="1"/>
</dbReference>
<dbReference type="NCBIfam" id="TIGR01417">
    <property type="entry name" value="PTS_I_fam"/>
    <property type="match status" value="1"/>
</dbReference>
<dbReference type="InterPro" id="IPR008731">
    <property type="entry name" value="PTS_EIN"/>
</dbReference>
<evidence type="ECO:0000256" key="10">
    <source>
        <dbReference type="ARBA" id="ARBA00022679"/>
    </source>
</evidence>
<comment type="similarity">
    <text evidence="4">Belongs to the PEP-utilizing enzyme family.</text>
</comment>
<dbReference type="CDD" id="cd00367">
    <property type="entry name" value="PTS-HPr_like"/>
    <property type="match status" value="1"/>
</dbReference>
<dbReference type="Gene3D" id="3.20.20.60">
    <property type="entry name" value="Phosphoenolpyruvate-binding domains"/>
    <property type="match status" value="1"/>
</dbReference>
<dbReference type="PROSITE" id="PS00369">
    <property type="entry name" value="PTS_HPR_HIS"/>
    <property type="match status" value="1"/>
</dbReference>
<keyword evidence="14" id="KW-0460">Magnesium</keyword>
<proteinExistence type="inferred from homology"/>
<accession>A0ABT7XIN2</accession>
<evidence type="ECO:0000313" key="18">
    <source>
        <dbReference type="Proteomes" id="UP001168540"/>
    </source>
</evidence>
<evidence type="ECO:0000256" key="7">
    <source>
        <dbReference type="ARBA" id="ARBA00022490"/>
    </source>
</evidence>
<dbReference type="InterPro" id="IPR006318">
    <property type="entry name" value="PTS_EI-like"/>
</dbReference>
<organism evidence="17 18">
    <name type="scientific">Crenobacter oryzisoli</name>
    <dbReference type="NCBI Taxonomy" id="3056844"/>
    <lineage>
        <taxon>Bacteria</taxon>
        <taxon>Pseudomonadati</taxon>
        <taxon>Pseudomonadota</taxon>
        <taxon>Betaproteobacteria</taxon>
        <taxon>Neisseriales</taxon>
        <taxon>Neisseriaceae</taxon>
        <taxon>Crenobacter</taxon>
    </lineage>
</organism>
<dbReference type="InterPro" id="IPR018274">
    <property type="entry name" value="PEP_util_AS"/>
</dbReference>
<dbReference type="Pfam" id="PF05524">
    <property type="entry name" value="PEP-utilisers_N"/>
    <property type="match status" value="1"/>
</dbReference>
<keyword evidence="12" id="KW-0479">Metal-binding</keyword>
<feature type="domain" description="PTS EIIA type-2" evidence="15">
    <location>
        <begin position="4"/>
        <end position="144"/>
    </location>
</feature>
<dbReference type="InterPro" id="IPR036637">
    <property type="entry name" value="Phosphohistidine_dom_sf"/>
</dbReference>
<dbReference type="PRINTS" id="PR01736">
    <property type="entry name" value="PHPHTRNFRASE"/>
</dbReference>
<dbReference type="EC" id="2.7.3.9" evidence="5"/>
<evidence type="ECO:0000256" key="6">
    <source>
        <dbReference type="ARBA" id="ARBA00022448"/>
    </source>
</evidence>
<dbReference type="PROSITE" id="PS00370">
    <property type="entry name" value="PEP_ENZYMES_PHOS_SITE"/>
    <property type="match status" value="1"/>
</dbReference>
<sequence length="835" mass="89130">MTQDLIRPELIRLQSRAADKDSAIREAGELLVAAGCIEPGYVDSLLRRESLANTFLGHGVAIPHGMAADRHLIHQTGIAVVQIPAGLEWNPGQETRLVFAIAAQSDEHIVLLRRLTRLLQDEVRLTSLFATDHAGELIAALTDGAASAVVDGMSRDDYAERFEWMLDYPNGLHARPATQWVETARQFAAHIQLRHGSETADAKNLISLLQLGLVHGDMLTVSAEGGDATAALAKLQDVMRRLSAQEQTEAALAAQKAQAHAAQQGWVPPGQPLALAGIAASPGLTIGRVHVLSQGEVNVSDHPQTLSEGGDRLDAALAATRAELRTLADDTARRLSKTEAAIFKAHAELLNDTDLLTLTCQLMVEGHGVAWSWHQAVGRLADRLAALGNPLLAARAADLRDVGRRVLGQIEPTLRFTSLNELPSDNCILIATDLSPSDTAALDTSKVIGLATAQGGPTSHTAILARTLGLPAMVAGGAALLDIADGTPAILDGQTGRLYLNPSEADIGAARDWVATQNHRKEREAAERALPAQTRDGHVIEIAANVNRPDQVAAALADGAEGVGLMRTEFLFLERDHAPDEEEQFEVYQGMLEALGGRPLIVRTLDIGGDKQVPHLNLPHEENPFLGVRGARLLLRRPDLLEPQLRALYRAAKSGHPLSIMFPMITSLKEVITLRAICERIRAELDAPSVALGIMVEVPAVAALADRLAEHVDFFSIGTNDLTQYVLAIDRQHPELAAEADSLHPAVLRLIQQTVNGAALHQRWVGVCGGLAGDPFGAALLVGLGVSELSMSPRDVAAVKARLRSSSQSSLVDLAARALDCDSAEAVRALEGELA</sequence>
<keyword evidence="18" id="KW-1185">Reference proteome</keyword>
<dbReference type="InterPro" id="IPR035895">
    <property type="entry name" value="HPr-like_sf"/>
</dbReference>
<comment type="caution">
    <text evidence="17">The sequence shown here is derived from an EMBL/GenBank/DDBJ whole genome shotgun (WGS) entry which is preliminary data.</text>
</comment>
<evidence type="ECO:0000259" key="15">
    <source>
        <dbReference type="PROSITE" id="PS51094"/>
    </source>
</evidence>
<evidence type="ECO:0000256" key="1">
    <source>
        <dbReference type="ARBA" id="ARBA00000683"/>
    </source>
</evidence>
<evidence type="ECO:0000256" key="11">
    <source>
        <dbReference type="ARBA" id="ARBA00022683"/>
    </source>
</evidence>
<gene>
    <name evidence="17" type="primary">ptsP</name>
    <name evidence="17" type="ORF">QU481_01830</name>
</gene>
<dbReference type="InterPro" id="IPR016152">
    <property type="entry name" value="PTrfase/Anion_transptr"/>
</dbReference>
<dbReference type="Pfam" id="PF02896">
    <property type="entry name" value="PEP-utilizers_C"/>
    <property type="match status" value="1"/>
</dbReference>
<dbReference type="PROSITE" id="PS51094">
    <property type="entry name" value="PTS_EIIA_TYPE_2"/>
    <property type="match status" value="1"/>
</dbReference>
<keyword evidence="8" id="KW-0597">Phosphoprotein</keyword>
<dbReference type="RefSeq" id="WP_289828162.1">
    <property type="nucleotide sequence ID" value="NZ_JAUEDK010000002.1"/>
</dbReference>
<evidence type="ECO:0000259" key="16">
    <source>
        <dbReference type="PROSITE" id="PS51350"/>
    </source>
</evidence>